<dbReference type="NCBIfam" id="TIGR03317">
    <property type="entry name" value="ygfZ_signature"/>
    <property type="match status" value="1"/>
</dbReference>
<dbReference type="PANTHER" id="PTHR22602">
    <property type="entry name" value="TRANSFERASE CAF17, MITOCHONDRIAL-RELATED"/>
    <property type="match status" value="1"/>
</dbReference>
<dbReference type="GO" id="GO:0016226">
    <property type="term" value="P:iron-sulfur cluster assembly"/>
    <property type="evidence" value="ECO:0007669"/>
    <property type="project" value="TreeGrafter"/>
</dbReference>
<reference evidence="1 2" key="1">
    <citation type="submission" date="2020-08" db="EMBL/GenBank/DDBJ databases">
        <title>Genomic Encyclopedia of Type Strains, Phase IV (KMG-IV): sequencing the most valuable type-strain genomes for metagenomic binning, comparative biology and taxonomic classification.</title>
        <authorList>
            <person name="Goeker M."/>
        </authorList>
    </citation>
    <scope>NUCLEOTIDE SEQUENCE [LARGE SCALE GENOMIC DNA]</scope>
    <source>
        <strain evidence="1 2">DSM 22359</strain>
    </source>
</reference>
<evidence type="ECO:0000313" key="1">
    <source>
        <dbReference type="EMBL" id="MBB5321511.1"/>
    </source>
</evidence>
<dbReference type="RefSeq" id="WP_183703162.1">
    <property type="nucleotide sequence ID" value="NZ_JACHFE010000004.1"/>
</dbReference>
<protein>
    <recommendedName>
        <fullName evidence="3">Aminomethyltransferase folate-binding domain-containing protein</fullName>
    </recommendedName>
</protein>
<dbReference type="SUPFAM" id="SSF101790">
    <property type="entry name" value="Aminomethyltransferase beta-barrel domain"/>
    <property type="match status" value="1"/>
</dbReference>
<comment type="caution">
    <text evidence="1">The sequence shown here is derived from an EMBL/GenBank/DDBJ whole genome shotgun (WGS) entry which is preliminary data.</text>
</comment>
<accession>A0A840UFK9</accession>
<dbReference type="InterPro" id="IPR017703">
    <property type="entry name" value="YgfZ/GCV_T_CS"/>
</dbReference>
<proteinExistence type="predicted"/>
<evidence type="ECO:0000313" key="2">
    <source>
        <dbReference type="Proteomes" id="UP000591735"/>
    </source>
</evidence>
<dbReference type="Gene3D" id="2.40.30.160">
    <property type="match status" value="1"/>
</dbReference>
<name>A0A840UFK9_9GAMM</name>
<organism evidence="1 2">
    <name type="scientific">Marinobacter oulmenensis</name>
    <dbReference type="NCBI Taxonomy" id="643747"/>
    <lineage>
        <taxon>Bacteria</taxon>
        <taxon>Pseudomonadati</taxon>
        <taxon>Pseudomonadota</taxon>
        <taxon>Gammaproteobacteria</taxon>
        <taxon>Pseudomonadales</taxon>
        <taxon>Marinobacteraceae</taxon>
        <taxon>Marinobacter</taxon>
    </lineage>
</organism>
<dbReference type="PANTHER" id="PTHR22602:SF0">
    <property type="entry name" value="TRANSFERASE CAF17, MITOCHONDRIAL-RELATED"/>
    <property type="match status" value="1"/>
</dbReference>
<sequence>MSQHDHEPSGHASTGGYAVLADRTLVRISGPGTDKFVQGQFSQQVDDITMTRSLRAAACTPKGRTYCLTRMVRDGDDLLMDLDHELAERTLTHLRKYLMLFRGTTMETVESAEILGLVGQPCARELAGERVDALSNPGDVAELDDGYLILLEPTVDGTARYEYWSPRGPARRPSENPELSLRQWQGACIRAGVPWLTPQGHEAYVPQMLNLQHLQGIHFKKGCYTGQEVVARMHFLGQLKKSLYRLTASGLTDAPAPGTRVLADGKNAGEVVNAVMTDDQVAEILAVLRHNSANQPLTLDDDRGTTAELATLPYVVPEQQNASESDT</sequence>
<dbReference type="InterPro" id="IPR045179">
    <property type="entry name" value="YgfZ/GcvT"/>
</dbReference>
<keyword evidence="2" id="KW-1185">Reference proteome</keyword>
<dbReference type="Gene3D" id="3.30.70.1400">
    <property type="entry name" value="Aminomethyltransferase beta-barrel domains"/>
    <property type="match status" value="1"/>
</dbReference>
<dbReference type="SUPFAM" id="SSF103025">
    <property type="entry name" value="Folate-binding domain"/>
    <property type="match status" value="1"/>
</dbReference>
<dbReference type="EMBL" id="JACHFE010000004">
    <property type="protein sequence ID" value="MBB5321511.1"/>
    <property type="molecule type" value="Genomic_DNA"/>
</dbReference>
<dbReference type="InterPro" id="IPR029043">
    <property type="entry name" value="GcvT/YgfZ_C"/>
</dbReference>
<gene>
    <name evidence="1" type="ORF">HNR38_002000</name>
</gene>
<dbReference type="Proteomes" id="UP000591735">
    <property type="component" value="Unassembled WGS sequence"/>
</dbReference>
<dbReference type="AlphaFoldDB" id="A0A840UFK9"/>
<evidence type="ECO:0008006" key="3">
    <source>
        <dbReference type="Google" id="ProtNLM"/>
    </source>
</evidence>